<feature type="compositionally biased region" description="Polar residues" evidence="1">
    <location>
        <begin position="60"/>
        <end position="71"/>
    </location>
</feature>
<dbReference type="EMBL" id="JAMWBK010000004">
    <property type="protein sequence ID" value="KAJ8905673.1"/>
    <property type="molecule type" value="Genomic_DNA"/>
</dbReference>
<organism evidence="3 4">
    <name type="scientific">Rhodosorus marinus</name>
    <dbReference type="NCBI Taxonomy" id="101924"/>
    <lineage>
        <taxon>Eukaryota</taxon>
        <taxon>Rhodophyta</taxon>
        <taxon>Stylonematophyceae</taxon>
        <taxon>Stylonematales</taxon>
        <taxon>Stylonemataceae</taxon>
        <taxon>Rhodosorus</taxon>
    </lineage>
</organism>
<reference evidence="3 4" key="1">
    <citation type="journal article" date="2023" name="Nat. Commun.">
        <title>Origin of minicircular mitochondrial genomes in red algae.</title>
        <authorList>
            <person name="Lee Y."/>
            <person name="Cho C.H."/>
            <person name="Lee Y.M."/>
            <person name="Park S.I."/>
            <person name="Yang J.H."/>
            <person name="West J.A."/>
            <person name="Bhattacharya D."/>
            <person name="Yoon H.S."/>
        </authorList>
    </citation>
    <scope>NUCLEOTIDE SEQUENCE [LARGE SCALE GENOMIC DNA]</scope>
    <source>
        <strain evidence="3 4">CCMP1338</strain>
        <tissue evidence="3">Whole cell</tissue>
    </source>
</reference>
<feature type="region of interest" description="Disordered" evidence="1">
    <location>
        <begin position="1"/>
        <end position="45"/>
    </location>
</feature>
<keyword evidence="2" id="KW-0812">Transmembrane</keyword>
<evidence type="ECO:0000313" key="4">
    <source>
        <dbReference type="Proteomes" id="UP001157974"/>
    </source>
</evidence>
<proteinExistence type="predicted"/>
<protein>
    <submittedName>
        <fullName evidence="3">Uncharacterized protein</fullName>
    </submittedName>
</protein>
<dbReference type="AlphaFoldDB" id="A0AAV8UT36"/>
<evidence type="ECO:0000313" key="3">
    <source>
        <dbReference type="EMBL" id="KAJ8905673.1"/>
    </source>
</evidence>
<evidence type="ECO:0000256" key="2">
    <source>
        <dbReference type="SAM" id="Phobius"/>
    </source>
</evidence>
<name>A0AAV8UT36_9RHOD</name>
<feature type="compositionally biased region" description="Pro residues" evidence="1">
    <location>
        <begin position="101"/>
        <end position="132"/>
    </location>
</feature>
<feature type="compositionally biased region" description="Polar residues" evidence="1">
    <location>
        <begin position="198"/>
        <end position="210"/>
    </location>
</feature>
<evidence type="ECO:0000256" key="1">
    <source>
        <dbReference type="SAM" id="MobiDB-lite"/>
    </source>
</evidence>
<comment type="caution">
    <text evidence="3">The sequence shown here is derived from an EMBL/GenBank/DDBJ whole genome shotgun (WGS) entry which is preliminary data.</text>
</comment>
<feature type="compositionally biased region" description="Polar residues" evidence="1">
    <location>
        <begin position="224"/>
        <end position="242"/>
    </location>
</feature>
<feature type="region of interest" description="Disordered" evidence="1">
    <location>
        <begin position="60"/>
        <end position="147"/>
    </location>
</feature>
<keyword evidence="4" id="KW-1185">Reference proteome</keyword>
<feature type="transmembrane region" description="Helical" evidence="2">
    <location>
        <begin position="268"/>
        <end position="291"/>
    </location>
</feature>
<feature type="compositionally biased region" description="Basic residues" evidence="1">
    <location>
        <begin position="291"/>
        <end position="302"/>
    </location>
</feature>
<sequence>MSDNGSGKDPGPYYRRNSSAPVSYDPYPTTGSGINPNAYPEAGAMAPDGIEWKSAPASASYTRYPTPTTGVAESGGPHPASVQYPPPPGASEYRTPTGKAPCPPYQGYPPPNYPHANYPPSPYPPAQYPPPQYSQVGYPSTSSYGKEGVVNDRSKAYGANPGYPSGGAVYQSGEFAGYASTERRVQSNGTVTPEPALQPQSSALVTTASRRATPPMAHAASEPIPQSTYSKPVPASSSGTYYQSKDYVNSQYREEPKKKNVFASNKKAIGYGVAGAVLFGDVGGVAGAWYGHHKDKKKKKRDRQREGYYY</sequence>
<dbReference type="Proteomes" id="UP001157974">
    <property type="component" value="Unassembled WGS sequence"/>
</dbReference>
<feature type="region of interest" description="Disordered" evidence="1">
    <location>
        <begin position="287"/>
        <end position="310"/>
    </location>
</feature>
<gene>
    <name evidence="3" type="ORF">NDN08_002179</name>
</gene>
<accession>A0AAV8UT36</accession>
<keyword evidence="2" id="KW-1133">Transmembrane helix</keyword>
<keyword evidence="2" id="KW-0472">Membrane</keyword>
<feature type="compositionally biased region" description="Polar residues" evidence="1">
    <location>
        <begin position="135"/>
        <end position="144"/>
    </location>
</feature>
<feature type="region of interest" description="Disordered" evidence="1">
    <location>
        <begin position="182"/>
        <end position="242"/>
    </location>
</feature>